<evidence type="ECO:0000256" key="1">
    <source>
        <dbReference type="ARBA" id="ARBA00023125"/>
    </source>
</evidence>
<evidence type="ECO:0000259" key="2">
    <source>
        <dbReference type="PROSITE" id="PS50937"/>
    </source>
</evidence>
<dbReference type="InterPro" id="IPR000551">
    <property type="entry name" value="MerR-type_HTH_dom"/>
</dbReference>
<dbReference type="Proteomes" id="UP000295198">
    <property type="component" value="Unassembled WGS sequence"/>
</dbReference>
<dbReference type="Pfam" id="PF13411">
    <property type="entry name" value="MerR_1"/>
    <property type="match status" value="1"/>
</dbReference>
<dbReference type="SUPFAM" id="SSF46955">
    <property type="entry name" value="Putative DNA-binding domain"/>
    <property type="match status" value="1"/>
</dbReference>
<dbReference type="GO" id="GO:0003700">
    <property type="term" value="F:DNA-binding transcription factor activity"/>
    <property type="evidence" value="ECO:0007669"/>
    <property type="project" value="InterPro"/>
</dbReference>
<dbReference type="EMBL" id="SDKM01000002">
    <property type="protein sequence ID" value="RYP88572.1"/>
    <property type="molecule type" value="Genomic_DNA"/>
</dbReference>
<protein>
    <submittedName>
        <fullName evidence="3">MerR family transcriptional regulator</fullName>
    </submittedName>
</protein>
<dbReference type="PRINTS" id="PR00040">
    <property type="entry name" value="HTHMERR"/>
</dbReference>
<dbReference type="OrthoDB" id="4569196at2"/>
<dbReference type="AlphaFoldDB" id="A0A4Q4ZJP6"/>
<keyword evidence="4" id="KW-1185">Reference proteome</keyword>
<keyword evidence="1" id="KW-0238">DNA-binding</keyword>
<dbReference type="InterPro" id="IPR009061">
    <property type="entry name" value="DNA-bd_dom_put_sf"/>
</dbReference>
<proteinExistence type="predicted"/>
<evidence type="ECO:0000313" key="4">
    <source>
        <dbReference type="Proteomes" id="UP000295198"/>
    </source>
</evidence>
<accession>A0A4Q4ZJP6</accession>
<dbReference type="CDD" id="cd00592">
    <property type="entry name" value="HTH_MerR-like"/>
    <property type="match status" value="1"/>
</dbReference>
<name>A0A4Q4ZJP6_9ACTN</name>
<dbReference type="Gene3D" id="1.10.1660.10">
    <property type="match status" value="1"/>
</dbReference>
<sequence length="266" mass="30056">MLTISQLASYAGVTVRAVRHYHHVGLLPEPERDRSGYRTYGAGDVVRLIRIRTLAEAGVPLSRVQELLDSTPAEFADAVTRVDVELRARIRELQEHRRRIARLADGDSLAVPPEVVTYLDKLRASGASQAMVEGERDGWILIAARWPDKIPAFMADKTAQLDDPRTVQLYRLLDDMVATGMDDDRLTAVADLMVEMMEESAQRGDLDRQDEDLGDDAFIGLMDSFATDAHPMVERLQELLAERGWSGWSRMERTPEPSTTRRRTRR</sequence>
<dbReference type="SMART" id="SM00422">
    <property type="entry name" value="HTH_MERR"/>
    <property type="match status" value="1"/>
</dbReference>
<dbReference type="GO" id="GO:0003677">
    <property type="term" value="F:DNA binding"/>
    <property type="evidence" value="ECO:0007669"/>
    <property type="project" value="UniProtKB-KW"/>
</dbReference>
<feature type="domain" description="HTH merR-type" evidence="2">
    <location>
        <begin position="1"/>
        <end position="70"/>
    </location>
</feature>
<gene>
    <name evidence="3" type="ORF">EKO23_01380</name>
</gene>
<comment type="caution">
    <text evidence="3">The sequence shown here is derived from an EMBL/GenBank/DDBJ whole genome shotgun (WGS) entry which is preliminary data.</text>
</comment>
<dbReference type="PANTHER" id="PTHR30204">
    <property type="entry name" value="REDOX-CYCLING DRUG-SENSING TRANSCRIPTIONAL ACTIVATOR SOXR"/>
    <property type="match status" value="1"/>
</dbReference>
<dbReference type="PANTHER" id="PTHR30204:SF93">
    <property type="entry name" value="HTH MERR-TYPE DOMAIN-CONTAINING PROTEIN"/>
    <property type="match status" value="1"/>
</dbReference>
<evidence type="ECO:0000313" key="3">
    <source>
        <dbReference type="EMBL" id="RYP88572.1"/>
    </source>
</evidence>
<reference evidence="3 4" key="1">
    <citation type="submission" date="2019-01" db="EMBL/GenBank/DDBJ databases">
        <title>Nocardioides guangzhouensis sp. nov., an actinobacterium isolated from soil.</title>
        <authorList>
            <person name="Fu Y."/>
            <person name="Cai Y."/>
            <person name="Lin Z."/>
            <person name="Chen P."/>
        </authorList>
    </citation>
    <scope>NUCLEOTIDE SEQUENCE [LARGE SCALE GENOMIC DNA]</scope>
    <source>
        <strain evidence="3 4">130</strain>
    </source>
</reference>
<dbReference type="PROSITE" id="PS50937">
    <property type="entry name" value="HTH_MERR_2"/>
    <property type="match status" value="1"/>
</dbReference>
<dbReference type="InterPro" id="IPR047057">
    <property type="entry name" value="MerR_fam"/>
</dbReference>
<organism evidence="3 4">
    <name type="scientific">Nocardioides guangzhouensis</name>
    <dbReference type="NCBI Taxonomy" id="2497878"/>
    <lineage>
        <taxon>Bacteria</taxon>
        <taxon>Bacillati</taxon>
        <taxon>Actinomycetota</taxon>
        <taxon>Actinomycetes</taxon>
        <taxon>Propionibacteriales</taxon>
        <taxon>Nocardioidaceae</taxon>
        <taxon>Nocardioides</taxon>
    </lineage>
</organism>